<reference evidence="2 3" key="1">
    <citation type="submission" date="2012-05" db="EMBL/GenBank/DDBJ databases">
        <authorList>
            <person name="Hilton J."/>
        </authorList>
    </citation>
    <scope>NUCLEOTIDE SEQUENCE [LARGE SCALE GENOMIC DNA]</scope>
    <source>
        <strain evidence="2 3">HH01</strain>
    </source>
</reference>
<name>M1X006_9NOST</name>
<feature type="transmembrane region" description="Helical" evidence="1">
    <location>
        <begin position="6"/>
        <end position="39"/>
    </location>
</feature>
<dbReference type="Proteomes" id="UP000053051">
    <property type="component" value="Unassembled WGS sequence"/>
</dbReference>
<reference evidence="3" key="2">
    <citation type="submission" date="2016-01" db="EMBL/GenBank/DDBJ databases">
        <title>Diatom-associated endosymboitic cyanobacterium lacks core nitrogen metabolism enzymes.</title>
        <authorList>
            <person name="Hilton J.A."/>
            <person name="Foster R.A."/>
            <person name="Tripp H.J."/>
            <person name="Carter B.J."/>
            <person name="Zehr J.P."/>
            <person name="Villareal T.A."/>
        </authorList>
    </citation>
    <scope>NUCLEOTIDE SEQUENCE [LARGE SCALE GENOMIC DNA]</scope>
    <source>
        <strain evidence="3">HH01</strain>
    </source>
</reference>
<gene>
    <name evidence="2" type="ORF">RINTHH_18770</name>
</gene>
<evidence type="ECO:0000256" key="1">
    <source>
        <dbReference type="SAM" id="Phobius"/>
    </source>
</evidence>
<dbReference type="EMBL" id="CAIY01000075">
    <property type="protein sequence ID" value="CCH68032.1"/>
    <property type="molecule type" value="Genomic_DNA"/>
</dbReference>
<proteinExistence type="predicted"/>
<evidence type="ECO:0000313" key="3">
    <source>
        <dbReference type="Proteomes" id="UP000053051"/>
    </source>
</evidence>
<keyword evidence="3" id="KW-1185">Reference proteome</keyword>
<organism evidence="2 3">
    <name type="scientific">Richelia intracellularis HH01</name>
    <dbReference type="NCBI Taxonomy" id="1165094"/>
    <lineage>
        <taxon>Bacteria</taxon>
        <taxon>Bacillati</taxon>
        <taxon>Cyanobacteriota</taxon>
        <taxon>Cyanophyceae</taxon>
        <taxon>Nostocales</taxon>
        <taxon>Nostocaceae</taxon>
        <taxon>Richelia</taxon>
    </lineage>
</organism>
<sequence length="46" mass="5253">MDRNVIIIGIAMAASFLPSLLVPFMAVHFFVVMAFMFIYIERETIS</sequence>
<keyword evidence="1" id="KW-0812">Transmembrane</keyword>
<dbReference type="GO" id="GO:0015979">
    <property type="term" value="P:photosynthesis"/>
    <property type="evidence" value="ECO:0007669"/>
    <property type="project" value="InterPro"/>
</dbReference>
<dbReference type="SUPFAM" id="SSF81540">
    <property type="entry name" value="Subunit VIII of photosystem I reaction centre, PsaI"/>
    <property type="match status" value="1"/>
</dbReference>
<dbReference type="AlphaFoldDB" id="M1X006"/>
<accession>M1X006</accession>
<comment type="caution">
    <text evidence="2">The sequence shown here is derived from an EMBL/GenBank/DDBJ whole genome shotgun (WGS) entry which is preliminary data.</text>
</comment>
<evidence type="ECO:0000313" key="2">
    <source>
        <dbReference type="EMBL" id="CCH68032.1"/>
    </source>
</evidence>
<dbReference type="GO" id="GO:0009522">
    <property type="term" value="C:photosystem I"/>
    <property type="evidence" value="ECO:0007669"/>
    <property type="project" value="InterPro"/>
</dbReference>
<protein>
    <submittedName>
        <fullName evidence="2">Uncharacterized protein</fullName>
    </submittedName>
</protein>
<dbReference type="InterPro" id="IPR036357">
    <property type="entry name" value="PSI_PsaI_sf"/>
</dbReference>
<keyword evidence="1" id="KW-1133">Transmembrane helix</keyword>
<keyword evidence="1" id="KW-0472">Membrane</keyword>